<evidence type="ECO:0000256" key="13">
    <source>
        <dbReference type="ARBA" id="ARBA00033392"/>
    </source>
</evidence>
<evidence type="ECO:0000256" key="14">
    <source>
        <dbReference type="ARBA" id="ARBA00047783"/>
    </source>
</evidence>
<evidence type="ECO:0000313" key="19">
    <source>
        <dbReference type="EMBL" id="MCE5974735.1"/>
    </source>
</evidence>
<evidence type="ECO:0000259" key="18">
    <source>
        <dbReference type="Pfam" id="PF01746"/>
    </source>
</evidence>
<gene>
    <name evidence="15 19" type="primary">trmD</name>
    <name evidence="19" type="ORF">LZA78_14695</name>
</gene>
<evidence type="ECO:0000256" key="8">
    <source>
        <dbReference type="ARBA" id="ARBA00022603"/>
    </source>
</evidence>
<comment type="similarity">
    <text evidence="3 15 16">Belongs to the RNA methyltransferase TrmD family.</text>
</comment>
<dbReference type="Proteomes" id="UP001521181">
    <property type="component" value="Unassembled WGS sequence"/>
</dbReference>
<dbReference type="NCBIfam" id="TIGR00088">
    <property type="entry name" value="trmD"/>
    <property type="match status" value="1"/>
</dbReference>
<comment type="caution">
    <text evidence="19">The sequence shown here is derived from an EMBL/GenBank/DDBJ whole genome shotgun (WGS) entry which is preliminary data.</text>
</comment>
<evidence type="ECO:0000256" key="7">
    <source>
        <dbReference type="ARBA" id="ARBA00022490"/>
    </source>
</evidence>
<feature type="region of interest" description="Disordered" evidence="17">
    <location>
        <begin position="250"/>
        <end position="289"/>
    </location>
</feature>
<evidence type="ECO:0000256" key="11">
    <source>
        <dbReference type="ARBA" id="ARBA00022694"/>
    </source>
</evidence>
<evidence type="ECO:0000256" key="6">
    <source>
        <dbReference type="ARBA" id="ARBA00014679"/>
    </source>
</evidence>
<evidence type="ECO:0000256" key="4">
    <source>
        <dbReference type="ARBA" id="ARBA00011738"/>
    </source>
</evidence>
<keyword evidence="10 15" id="KW-0949">S-adenosyl-L-methionine</keyword>
<dbReference type="InterPro" id="IPR029028">
    <property type="entry name" value="Alpha/beta_knot_MTases"/>
</dbReference>
<protein>
    <recommendedName>
        <fullName evidence="6 15">tRNA (guanine-N(1)-)-methyltransferase</fullName>
        <ecNumber evidence="5 15">2.1.1.228</ecNumber>
    </recommendedName>
    <alternativeName>
        <fullName evidence="12 15">M1G-methyltransferase</fullName>
    </alternativeName>
    <alternativeName>
        <fullName evidence="13 15">tRNA [GM37] methyltransferase</fullName>
    </alternativeName>
</protein>
<reference evidence="19 20" key="1">
    <citation type="submission" date="2021-12" db="EMBL/GenBank/DDBJ databases">
        <title>Sinirhodobacter sp. WL0062 is a bacterium isolated from seawater.</title>
        <authorList>
            <person name="Wang L."/>
            <person name="He W."/>
            <person name="Zhang D.-F."/>
        </authorList>
    </citation>
    <scope>NUCLEOTIDE SEQUENCE [LARGE SCALE GENOMIC DNA]</scope>
    <source>
        <strain evidence="19 20">WL0062</strain>
    </source>
</reference>
<comment type="function">
    <text evidence="1 15 16">Specifically methylates guanosine-37 in various tRNAs.</text>
</comment>
<dbReference type="GO" id="GO:0052906">
    <property type="term" value="F:tRNA (guanine(37)-N1)-methyltransferase activity"/>
    <property type="evidence" value="ECO:0007669"/>
    <property type="project" value="UniProtKB-EC"/>
</dbReference>
<dbReference type="InterPro" id="IPR002649">
    <property type="entry name" value="tRNA_m1G_MeTrfase_TrmD"/>
</dbReference>
<dbReference type="InterPro" id="IPR023148">
    <property type="entry name" value="tRNA_m1G_MeTrfase_C_sf"/>
</dbReference>
<proteinExistence type="inferred from homology"/>
<evidence type="ECO:0000256" key="1">
    <source>
        <dbReference type="ARBA" id="ARBA00002634"/>
    </source>
</evidence>
<keyword evidence="9 15" id="KW-0808">Transferase</keyword>
<evidence type="ECO:0000313" key="20">
    <source>
        <dbReference type="Proteomes" id="UP001521181"/>
    </source>
</evidence>
<comment type="subcellular location">
    <subcellularLocation>
        <location evidence="2 15 16">Cytoplasm</location>
    </subcellularLocation>
</comment>
<evidence type="ECO:0000256" key="17">
    <source>
        <dbReference type="SAM" id="MobiDB-lite"/>
    </source>
</evidence>
<evidence type="ECO:0000256" key="2">
    <source>
        <dbReference type="ARBA" id="ARBA00004496"/>
    </source>
</evidence>
<dbReference type="Gene3D" id="3.40.1280.10">
    <property type="match status" value="1"/>
</dbReference>
<dbReference type="RefSeq" id="WP_233677673.1">
    <property type="nucleotide sequence ID" value="NZ_JAJUOS010000012.1"/>
</dbReference>
<feature type="binding site" evidence="15">
    <location>
        <position position="152"/>
    </location>
    <ligand>
        <name>S-adenosyl-L-methionine</name>
        <dbReference type="ChEBI" id="CHEBI:59789"/>
    </ligand>
</feature>
<feature type="compositionally biased region" description="Basic and acidic residues" evidence="17">
    <location>
        <begin position="250"/>
        <end position="264"/>
    </location>
</feature>
<comment type="subunit">
    <text evidence="4 15 16">Homodimer.</text>
</comment>
<evidence type="ECO:0000256" key="9">
    <source>
        <dbReference type="ARBA" id="ARBA00022679"/>
    </source>
</evidence>
<dbReference type="InterPro" id="IPR029026">
    <property type="entry name" value="tRNA_m1G_MTases_N"/>
</dbReference>
<evidence type="ECO:0000256" key="3">
    <source>
        <dbReference type="ARBA" id="ARBA00007630"/>
    </source>
</evidence>
<accession>A0ABS8Z474</accession>
<keyword evidence="7 15" id="KW-0963">Cytoplasm</keyword>
<evidence type="ECO:0000256" key="16">
    <source>
        <dbReference type="RuleBase" id="RU003464"/>
    </source>
</evidence>
<feature type="domain" description="tRNA methyltransferase TRMD/TRM10-type" evidence="18">
    <location>
        <begin position="40"/>
        <end position="264"/>
    </location>
</feature>
<evidence type="ECO:0000256" key="15">
    <source>
        <dbReference type="HAMAP-Rule" id="MF_00605"/>
    </source>
</evidence>
<dbReference type="PANTHER" id="PTHR46417">
    <property type="entry name" value="TRNA (GUANINE-N(1)-)-METHYLTRANSFERASE"/>
    <property type="match status" value="1"/>
</dbReference>
<dbReference type="NCBIfam" id="NF000648">
    <property type="entry name" value="PRK00026.1"/>
    <property type="match status" value="1"/>
</dbReference>
<dbReference type="Pfam" id="PF01746">
    <property type="entry name" value="tRNA_m1G_MT"/>
    <property type="match status" value="1"/>
</dbReference>
<dbReference type="SUPFAM" id="SSF75217">
    <property type="entry name" value="alpha/beta knot"/>
    <property type="match status" value="1"/>
</dbReference>
<keyword evidence="11 15" id="KW-0819">tRNA processing</keyword>
<dbReference type="CDD" id="cd18080">
    <property type="entry name" value="TrmD-like"/>
    <property type="match status" value="1"/>
</dbReference>
<evidence type="ECO:0000256" key="10">
    <source>
        <dbReference type="ARBA" id="ARBA00022691"/>
    </source>
</evidence>
<organism evidence="19 20">
    <name type="scientific">Rhodobacter flavimaris</name>
    <dbReference type="NCBI Taxonomy" id="2907145"/>
    <lineage>
        <taxon>Bacteria</taxon>
        <taxon>Pseudomonadati</taxon>
        <taxon>Pseudomonadota</taxon>
        <taxon>Alphaproteobacteria</taxon>
        <taxon>Rhodobacterales</taxon>
        <taxon>Rhodobacter group</taxon>
        <taxon>Rhodobacter</taxon>
    </lineage>
</organism>
<comment type="catalytic activity">
    <reaction evidence="14 15 16">
        <text>guanosine(37) in tRNA + S-adenosyl-L-methionine = N(1)-methylguanosine(37) in tRNA + S-adenosyl-L-homocysteine + H(+)</text>
        <dbReference type="Rhea" id="RHEA:36899"/>
        <dbReference type="Rhea" id="RHEA-COMP:10145"/>
        <dbReference type="Rhea" id="RHEA-COMP:10147"/>
        <dbReference type="ChEBI" id="CHEBI:15378"/>
        <dbReference type="ChEBI" id="CHEBI:57856"/>
        <dbReference type="ChEBI" id="CHEBI:59789"/>
        <dbReference type="ChEBI" id="CHEBI:73542"/>
        <dbReference type="ChEBI" id="CHEBI:74269"/>
        <dbReference type="EC" id="2.1.1.228"/>
    </reaction>
</comment>
<sequence length="289" mass="31602">MTDDTPNPASKSHGRLSISASFKPRDLMADMRLKGAWTAKIVTLFPDAFPGVLGLSLTGKALDMGLWALETIDLRPFGVGKHRNVDDTPAGGGAGMVLRPDVVGAALDQAAIGTPVERERWPVLYMSPRGKRFDQAMARRLAGAEGMTILCGRFEGVDQRVLDHYGIEEVSVGDFVLTGGEIAAQIVLDATVRLIPQVLGNAASTEDESFSSGLLEYPQYTRPAEWEGREIPAVLTSGHHGEIEKWRRAESEKITRERRPDLWDAHLASLPPEKPKRQRRKADPGTEDA</sequence>
<dbReference type="PANTHER" id="PTHR46417:SF1">
    <property type="entry name" value="TRNA (GUANINE-N(1)-)-METHYLTRANSFERASE"/>
    <property type="match status" value="1"/>
</dbReference>
<keyword evidence="8 15" id="KW-0489">Methyltransferase</keyword>
<evidence type="ECO:0000256" key="5">
    <source>
        <dbReference type="ARBA" id="ARBA00012807"/>
    </source>
</evidence>
<dbReference type="EMBL" id="JAJUOS010000012">
    <property type="protein sequence ID" value="MCE5974735.1"/>
    <property type="molecule type" value="Genomic_DNA"/>
</dbReference>
<dbReference type="GO" id="GO:0032259">
    <property type="term" value="P:methylation"/>
    <property type="evidence" value="ECO:0007669"/>
    <property type="project" value="UniProtKB-KW"/>
</dbReference>
<keyword evidence="20" id="KW-1185">Reference proteome</keyword>
<feature type="binding site" evidence="15">
    <location>
        <begin position="172"/>
        <end position="177"/>
    </location>
    <ligand>
        <name>S-adenosyl-L-methionine</name>
        <dbReference type="ChEBI" id="CHEBI:59789"/>
    </ligand>
</feature>
<dbReference type="EC" id="2.1.1.228" evidence="5 15"/>
<dbReference type="HAMAP" id="MF_00605">
    <property type="entry name" value="TrmD"/>
    <property type="match status" value="1"/>
</dbReference>
<evidence type="ECO:0000256" key="12">
    <source>
        <dbReference type="ARBA" id="ARBA00029736"/>
    </source>
</evidence>
<dbReference type="InterPro" id="IPR016009">
    <property type="entry name" value="tRNA_MeTrfase_TRMD/TRM10"/>
</dbReference>
<dbReference type="Gene3D" id="1.10.1270.20">
    <property type="entry name" value="tRNA(m1g37)methyltransferase, domain 2"/>
    <property type="match status" value="1"/>
</dbReference>
<name>A0ABS8Z474_9RHOB</name>